<dbReference type="OrthoDB" id="6712035at2"/>
<evidence type="ECO:0000313" key="1">
    <source>
        <dbReference type="EMBL" id="NAR73046.1"/>
    </source>
</evidence>
<dbReference type="EMBL" id="WTTO01000012">
    <property type="protein sequence ID" value="NAR73046.1"/>
    <property type="molecule type" value="Genomic_DNA"/>
</dbReference>
<name>A0A1L6KJA4_ACIHA</name>
<evidence type="ECO:0000313" key="2">
    <source>
        <dbReference type="Proteomes" id="UP000451048"/>
    </source>
</evidence>
<sequence>MLSKIKLATAALLLGALTACGGGDGDDFNSSFSKTITKNGVTYVCKSQSAANACENNNDCTACETSTPGVVITAQCVTGAGTVKATENGCIATISNGQQTSVCSGTALKMLTGIGHTKQKVIAEGATFSAGSVVLNGIKVSCS</sequence>
<proteinExistence type="predicted"/>
<dbReference type="AlphaFoldDB" id="A0A1L6KJA4"/>
<dbReference type="KEGG" id="ahl:AHTJS_01120"/>
<organism evidence="1 2">
    <name type="scientific">Acinetobacter haemolyticus</name>
    <dbReference type="NCBI Taxonomy" id="29430"/>
    <lineage>
        <taxon>Bacteria</taxon>
        <taxon>Pseudomonadati</taxon>
        <taxon>Pseudomonadota</taxon>
        <taxon>Gammaproteobacteria</taxon>
        <taxon>Moraxellales</taxon>
        <taxon>Moraxellaceae</taxon>
        <taxon>Acinetobacter</taxon>
    </lineage>
</organism>
<accession>A0A1L6KJA4</accession>
<comment type="caution">
    <text evidence="1">The sequence shown here is derived from an EMBL/GenBank/DDBJ whole genome shotgun (WGS) entry which is preliminary data.</text>
</comment>
<dbReference type="PROSITE" id="PS51257">
    <property type="entry name" value="PROKAR_LIPOPROTEIN"/>
    <property type="match status" value="1"/>
</dbReference>
<dbReference type="RefSeq" id="WP_075314501.1">
    <property type="nucleotide sequence ID" value="NZ_CP018871.1"/>
</dbReference>
<dbReference type="Proteomes" id="UP000451048">
    <property type="component" value="Unassembled WGS sequence"/>
</dbReference>
<reference evidence="1 2" key="1">
    <citation type="submission" date="2019-12" db="EMBL/GenBank/DDBJ databases">
        <title>Acinetobacter haemolyticus comparative genomics.</title>
        <authorList>
            <person name="Castro-Jaimes S."/>
            <person name="Bello-Lopez E."/>
            <person name="Velazquez-Acosta C."/>
            <person name="Volkow-Fernandez P."/>
            <person name="Lozano-Zarain P."/>
            <person name="Castillo Ramirez S."/>
            <person name="Cevallos M.A."/>
        </authorList>
    </citation>
    <scope>NUCLEOTIDE SEQUENCE [LARGE SCALE GENOMIC DNA]</scope>
    <source>
        <strain evidence="1 2">AN10</strain>
    </source>
</reference>
<protein>
    <submittedName>
        <fullName evidence="1">Uncharacterized protein</fullName>
    </submittedName>
</protein>
<gene>
    <name evidence="1" type="ORF">GPS52_05935</name>
</gene>